<dbReference type="AlphaFoldDB" id="A0A3B0Y1X0"/>
<name>A0A3B0Y1X0_9ZZZZ</name>
<reference evidence="1" key="1">
    <citation type="submission" date="2018-06" db="EMBL/GenBank/DDBJ databases">
        <authorList>
            <person name="Zhirakovskaya E."/>
        </authorList>
    </citation>
    <scope>NUCLEOTIDE SEQUENCE</scope>
</reference>
<proteinExistence type="predicted"/>
<accession>A0A3B0Y1X0</accession>
<protein>
    <submittedName>
        <fullName evidence="1">Uncharacterized protein</fullName>
    </submittedName>
</protein>
<dbReference type="EMBL" id="UOFJ01000423">
    <property type="protein sequence ID" value="VAW69402.1"/>
    <property type="molecule type" value="Genomic_DNA"/>
</dbReference>
<organism evidence="1">
    <name type="scientific">hydrothermal vent metagenome</name>
    <dbReference type="NCBI Taxonomy" id="652676"/>
    <lineage>
        <taxon>unclassified sequences</taxon>
        <taxon>metagenomes</taxon>
        <taxon>ecological metagenomes</taxon>
    </lineage>
</organism>
<sequence length="81" mass="8740">MTAQQYIEPPILLSAKETADLVDVDTKPVTIALQSSLQTLHDLNAQITAQLANHCVLHKKDTPPPISITVTILSPLTGKLD</sequence>
<evidence type="ECO:0000313" key="1">
    <source>
        <dbReference type="EMBL" id="VAW69402.1"/>
    </source>
</evidence>
<gene>
    <name evidence="1" type="ORF">MNBD_GAMMA10-1103</name>
</gene>